<reference evidence="3 4" key="1">
    <citation type="submission" date="2014-08" db="EMBL/GenBank/DDBJ databases">
        <title>Genomic and Phenotypic Diversity of Colwellia psychrerythraea strains from Disparate Marine Basins.</title>
        <authorList>
            <person name="Techtmann S.M."/>
            <person name="Stelling S.C."/>
            <person name="Utturkar S.M."/>
            <person name="Alshibli N."/>
            <person name="Harris A."/>
            <person name="Brown S.D."/>
            <person name="Hazen T.C."/>
        </authorList>
    </citation>
    <scope>NUCLEOTIDE SEQUENCE [LARGE SCALE GENOMIC DNA]</scope>
    <source>
        <strain evidence="3 4">GAB14E</strain>
    </source>
</reference>
<dbReference type="EMBL" id="JQEC01000040">
    <property type="protein sequence ID" value="KGJ91666.1"/>
    <property type="molecule type" value="Genomic_DNA"/>
</dbReference>
<comment type="caution">
    <text evidence="3">The sequence shown here is derived from an EMBL/GenBank/DDBJ whole genome shotgun (WGS) entry which is preliminary data.</text>
</comment>
<evidence type="ECO:0008006" key="5">
    <source>
        <dbReference type="Google" id="ProtNLM"/>
    </source>
</evidence>
<name>A0A099KMI8_COLPS</name>
<dbReference type="PIRSF" id="PIRSF029557">
    <property type="entry name" value="UCP029557"/>
    <property type="match status" value="1"/>
</dbReference>
<sequence>MSLDKISAQLAGSKKSLPPVELWNPPYCGEIDIQIKKNGDWYYNGTIFKRLALVKLFADVLIKDVSKGVSDDLSKGIAEYFLVTPVEKVKIQVDDAPFVITQWHWLDEKETVMQVVTNLGDEFTLDAQHPLVVSENGGLYVTVRRNLTAKVHRNVYYQWVDIAKEESTAKGTELIITSAECEFSLGCY</sequence>
<dbReference type="InterPro" id="IPR048341">
    <property type="entry name" value="DUF1285_N"/>
</dbReference>
<gene>
    <name evidence="3" type="ORF">GAB14E_3148</name>
</gene>
<dbReference type="InterPro" id="IPR048342">
    <property type="entry name" value="DUF1285_C"/>
</dbReference>
<dbReference type="AlphaFoldDB" id="A0A099KMI8"/>
<evidence type="ECO:0000259" key="2">
    <source>
        <dbReference type="Pfam" id="PF21028"/>
    </source>
</evidence>
<organism evidence="3 4">
    <name type="scientific">Colwellia psychrerythraea</name>
    <name type="common">Vibrio psychroerythus</name>
    <dbReference type="NCBI Taxonomy" id="28229"/>
    <lineage>
        <taxon>Bacteria</taxon>
        <taxon>Pseudomonadati</taxon>
        <taxon>Pseudomonadota</taxon>
        <taxon>Gammaproteobacteria</taxon>
        <taxon>Alteromonadales</taxon>
        <taxon>Colwelliaceae</taxon>
        <taxon>Colwellia</taxon>
    </lineage>
</organism>
<accession>A0A099KMI8</accession>
<dbReference type="Pfam" id="PF06938">
    <property type="entry name" value="DUF1285_N"/>
    <property type="match status" value="1"/>
</dbReference>
<dbReference type="Gene3D" id="3.10.540.10">
    <property type="entry name" value="duf1285 like domain"/>
    <property type="match status" value="1"/>
</dbReference>
<dbReference type="InterPro" id="IPR023361">
    <property type="entry name" value="DUF1285_beta_roll_sf"/>
</dbReference>
<evidence type="ECO:0000313" key="4">
    <source>
        <dbReference type="Proteomes" id="UP000029868"/>
    </source>
</evidence>
<evidence type="ECO:0000313" key="3">
    <source>
        <dbReference type="EMBL" id="KGJ91666.1"/>
    </source>
</evidence>
<dbReference type="Gene3D" id="2.30.270.10">
    <property type="entry name" value="duf1285 protein"/>
    <property type="match status" value="1"/>
</dbReference>
<protein>
    <recommendedName>
        <fullName evidence="5">DUF1285 domain-containing protein</fullName>
    </recommendedName>
</protein>
<dbReference type="OrthoDB" id="3078366at2"/>
<feature type="domain" description="DUF1285" evidence="1">
    <location>
        <begin position="18"/>
        <end position="96"/>
    </location>
</feature>
<evidence type="ECO:0000259" key="1">
    <source>
        <dbReference type="Pfam" id="PF06938"/>
    </source>
</evidence>
<proteinExistence type="predicted"/>
<dbReference type="Proteomes" id="UP000029868">
    <property type="component" value="Unassembled WGS sequence"/>
</dbReference>
<dbReference type="InterPro" id="IPR010707">
    <property type="entry name" value="DUF1285"/>
</dbReference>
<feature type="domain" description="DUF1285" evidence="2">
    <location>
        <begin position="97"/>
        <end position="185"/>
    </location>
</feature>
<dbReference type="PATRIC" id="fig|28229.3.peg.2867"/>
<dbReference type="Pfam" id="PF21028">
    <property type="entry name" value="DUF1285_C"/>
    <property type="match status" value="1"/>
</dbReference>
<dbReference type="RefSeq" id="WP_033082885.1">
    <property type="nucleotide sequence ID" value="NZ_JQEC01000040.1"/>
</dbReference>